<evidence type="ECO:0000313" key="5">
    <source>
        <dbReference type="Proteomes" id="UP000186216"/>
    </source>
</evidence>
<dbReference type="InterPro" id="IPR036979">
    <property type="entry name" value="CM_dom_sf"/>
</dbReference>
<sequence>MLSPIAAPRNSKAATKASLATGPVPVHVPVSMSEIDDIPDMPALRAEIDALDAELIALLARRRALIDRAAQIKKDRALPARIDWRVEEVVANARRHATAKGLDPELIGTIWRQLVEAAIAQENRHLKGDHE</sequence>
<dbReference type="EMBL" id="FTOU01000012">
    <property type="protein sequence ID" value="SIT01353.1"/>
    <property type="molecule type" value="Genomic_DNA"/>
</dbReference>
<dbReference type="SMART" id="SM00830">
    <property type="entry name" value="CM_2"/>
    <property type="match status" value="1"/>
</dbReference>
<accession>A0AA45W6D5</accession>
<dbReference type="GO" id="GO:0046417">
    <property type="term" value="P:chorismate metabolic process"/>
    <property type="evidence" value="ECO:0007669"/>
    <property type="project" value="InterPro"/>
</dbReference>
<reference evidence="4 5" key="1">
    <citation type="submission" date="2017-01" db="EMBL/GenBank/DDBJ databases">
        <authorList>
            <person name="Varghese N."/>
            <person name="Submissions S."/>
        </authorList>
    </citation>
    <scope>NUCLEOTIDE SEQUENCE [LARGE SCALE GENOMIC DNA]</scope>
    <source>
        <strain evidence="4 5">DSM 18447</strain>
    </source>
</reference>
<dbReference type="InterPro" id="IPR002701">
    <property type="entry name" value="CM_II_prokaryot"/>
</dbReference>
<dbReference type="InterPro" id="IPR036263">
    <property type="entry name" value="Chorismate_II_sf"/>
</dbReference>
<feature type="domain" description="Chorismate mutase" evidence="3">
    <location>
        <begin position="35"/>
        <end position="126"/>
    </location>
</feature>
<protein>
    <recommendedName>
        <fullName evidence="1">chorismate mutase</fullName>
        <ecNumber evidence="1">5.4.99.5</ecNumber>
    </recommendedName>
</protein>
<comment type="caution">
    <text evidence="4">The sequence shown here is derived from an EMBL/GenBank/DDBJ whole genome shotgun (WGS) entry which is preliminary data.</text>
</comment>
<dbReference type="Pfam" id="PF01817">
    <property type="entry name" value="CM_2"/>
    <property type="match status" value="1"/>
</dbReference>
<keyword evidence="2" id="KW-0413">Isomerase</keyword>
<dbReference type="SUPFAM" id="SSF48600">
    <property type="entry name" value="Chorismate mutase II"/>
    <property type="match status" value="1"/>
</dbReference>
<dbReference type="EC" id="5.4.99.5" evidence="1"/>
<dbReference type="InterPro" id="IPR051331">
    <property type="entry name" value="Chorismate_mutase-related"/>
</dbReference>
<dbReference type="PROSITE" id="PS51168">
    <property type="entry name" value="CHORISMATE_MUT_2"/>
    <property type="match status" value="1"/>
</dbReference>
<evidence type="ECO:0000256" key="2">
    <source>
        <dbReference type="ARBA" id="ARBA00023235"/>
    </source>
</evidence>
<dbReference type="GO" id="GO:0004106">
    <property type="term" value="F:chorismate mutase activity"/>
    <property type="evidence" value="ECO:0007669"/>
    <property type="project" value="UniProtKB-EC"/>
</dbReference>
<organism evidence="4 5">
    <name type="scientific">Paracoccus saliphilus</name>
    <dbReference type="NCBI Taxonomy" id="405559"/>
    <lineage>
        <taxon>Bacteria</taxon>
        <taxon>Pseudomonadati</taxon>
        <taxon>Pseudomonadota</taxon>
        <taxon>Alphaproteobacteria</taxon>
        <taxon>Rhodobacterales</taxon>
        <taxon>Paracoccaceae</taxon>
        <taxon>Paracoccus</taxon>
    </lineage>
</organism>
<dbReference type="GO" id="GO:0009697">
    <property type="term" value="P:salicylic acid biosynthetic process"/>
    <property type="evidence" value="ECO:0007669"/>
    <property type="project" value="TreeGrafter"/>
</dbReference>
<evidence type="ECO:0000259" key="3">
    <source>
        <dbReference type="PROSITE" id="PS51168"/>
    </source>
</evidence>
<dbReference type="Gene3D" id="1.20.59.10">
    <property type="entry name" value="Chorismate mutase"/>
    <property type="match status" value="1"/>
</dbReference>
<proteinExistence type="predicted"/>
<dbReference type="AlphaFoldDB" id="A0AA45W6D5"/>
<dbReference type="PANTHER" id="PTHR38041:SF1">
    <property type="entry name" value="CHORISMATE MUTASE"/>
    <property type="match status" value="1"/>
</dbReference>
<dbReference type="Proteomes" id="UP000186216">
    <property type="component" value="Unassembled WGS sequence"/>
</dbReference>
<dbReference type="PANTHER" id="PTHR38041">
    <property type="entry name" value="CHORISMATE MUTASE"/>
    <property type="match status" value="1"/>
</dbReference>
<evidence type="ECO:0000313" key="4">
    <source>
        <dbReference type="EMBL" id="SIT01353.1"/>
    </source>
</evidence>
<evidence type="ECO:0000256" key="1">
    <source>
        <dbReference type="ARBA" id="ARBA00012404"/>
    </source>
</evidence>
<gene>
    <name evidence="4" type="ORF">SAMN05421772_11279</name>
</gene>
<name>A0AA45W6D5_9RHOB</name>